<dbReference type="EMBL" id="JBBNAG010000005">
    <property type="protein sequence ID" value="KAK9131781.1"/>
    <property type="molecule type" value="Genomic_DNA"/>
</dbReference>
<reference evidence="2 3" key="1">
    <citation type="submission" date="2024-01" db="EMBL/GenBank/DDBJ databases">
        <title>Genome assemblies of Stephania.</title>
        <authorList>
            <person name="Yang L."/>
        </authorList>
    </citation>
    <scope>NUCLEOTIDE SEQUENCE [LARGE SCALE GENOMIC DNA]</scope>
    <source>
        <strain evidence="2">JXDWG</strain>
        <tissue evidence="2">Leaf</tissue>
    </source>
</reference>
<name>A0AAP0JCU8_9MAGN</name>
<feature type="region of interest" description="Disordered" evidence="1">
    <location>
        <begin position="37"/>
        <end position="133"/>
    </location>
</feature>
<protein>
    <submittedName>
        <fullName evidence="2">Uncharacterized protein</fullName>
    </submittedName>
</protein>
<comment type="caution">
    <text evidence="2">The sequence shown here is derived from an EMBL/GenBank/DDBJ whole genome shotgun (WGS) entry which is preliminary data.</text>
</comment>
<evidence type="ECO:0000313" key="3">
    <source>
        <dbReference type="Proteomes" id="UP001419268"/>
    </source>
</evidence>
<dbReference type="Proteomes" id="UP001419268">
    <property type="component" value="Unassembled WGS sequence"/>
</dbReference>
<feature type="compositionally biased region" description="Basic and acidic residues" evidence="1">
    <location>
        <begin position="118"/>
        <end position="133"/>
    </location>
</feature>
<organism evidence="2 3">
    <name type="scientific">Stephania cephalantha</name>
    <dbReference type="NCBI Taxonomy" id="152367"/>
    <lineage>
        <taxon>Eukaryota</taxon>
        <taxon>Viridiplantae</taxon>
        <taxon>Streptophyta</taxon>
        <taxon>Embryophyta</taxon>
        <taxon>Tracheophyta</taxon>
        <taxon>Spermatophyta</taxon>
        <taxon>Magnoliopsida</taxon>
        <taxon>Ranunculales</taxon>
        <taxon>Menispermaceae</taxon>
        <taxon>Menispermoideae</taxon>
        <taxon>Cissampelideae</taxon>
        <taxon>Stephania</taxon>
    </lineage>
</organism>
<keyword evidence="3" id="KW-1185">Reference proteome</keyword>
<evidence type="ECO:0000256" key="1">
    <source>
        <dbReference type="SAM" id="MobiDB-lite"/>
    </source>
</evidence>
<dbReference type="AlphaFoldDB" id="A0AAP0JCU8"/>
<feature type="compositionally biased region" description="Acidic residues" evidence="1">
    <location>
        <begin position="76"/>
        <end position="117"/>
    </location>
</feature>
<evidence type="ECO:0000313" key="2">
    <source>
        <dbReference type="EMBL" id="KAK9131781.1"/>
    </source>
</evidence>
<accession>A0AAP0JCU8</accession>
<proteinExistence type="predicted"/>
<gene>
    <name evidence="2" type="ORF">Scep_011309</name>
</gene>
<sequence>MSRSSAMTMAARAMRLLGASSQPSILRQCLQSPAADLRRHLFSNPSSPPHRIPAAIQSRSFRTARRDHPFLRGSDSDSDSEDSDYFSSDDDDAAFEDGNNDEDVDSDDLDDYFDEEIYDRRSKTMENKKSPKN</sequence>